<keyword evidence="2 4" id="KW-0479">Metal-binding</keyword>
<dbReference type="SUPFAM" id="SSF46626">
    <property type="entry name" value="Cytochrome c"/>
    <property type="match status" value="2"/>
</dbReference>
<proteinExistence type="predicted"/>
<name>A0A4R3JCX8_9PROT</name>
<dbReference type="PANTHER" id="PTHR33751">
    <property type="entry name" value="CBB3-TYPE CYTOCHROME C OXIDASE SUBUNIT FIXP"/>
    <property type="match status" value="1"/>
</dbReference>
<evidence type="ECO:0000256" key="2">
    <source>
        <dbReference type="ARBA" id="ARBA00022723"/>
    </source>
</evidence>
<keyword evidence="1 4" id="KW-0349">Heme</keyword>
<dbReference type="PANTHER" id="PTHR33751:SF13">
    <property type="entry name" value="CYTOCHROME BC1 COMPLEX CYTOCHROME C SUBUNIT"/>
    <property type="match status" value="1"/>
</dbReference>
<protein>
    <submittedName>
        <fullName evidence="6">Cbb3-type cytochrome c oxidase subunit III</fullName>
    </submittedName>
</protein>
<evidence type="ECO:0000256" key="1">
    <source>
        <dbReference type="ARBA" id="ARBA00022617"/>
    </source>
</evidence>
<dbReference type="InterPro" id="IPR050597">
    <property type="entry name" value="Cytochrome_c_Oxidase_Subunit"/>
</dbReference>
<organism evidence="6 7">
    <name type="scientific">Varunaivibrio sulfuroxidans</name>
    <dbReference type="NCBI Taxonomy" id="1773489"/>
    <lineage>
        <taxon>Bacteria</taxon>
        <taxon>Pseudomonadati</taxon>
        <taxon>Pseudomonadota</taxon>
        <taxon>Alphaproteobacteria</taxon>
        <taxon>Rhodospirillales</taxon>
        <taxon>Magnetovibrionaceae</taxon>
        <taxon>Varunaivibrio</taxon>
    </lineage>
</organism>
<evidence type="ECO:0000313" key="7">
    <source>
        <dbReference type="Proteomes" id="UP000295304"/>
    </source>
</evidence>
<reference evidence="6 7" key="1">
    <citation type="submission" date="2019-03" db="EMBL/GenBank/DDBJ databases">
        <title>Genomic Encyclopedia of Type Strains, Phase IV (KMG-IV): sequencing the most valuable type-strain genomes for metagenomic binning, comparative biology and taxonomic classification.</title>
        <authorList>
            <person name="Goeker M."/>
        </authorList>
    </citation>
    <scope>NUCLEOTIDE SEQUENCE [LARGE SCALE GENOMIC DNA]</scope>
    <source>
        <strain evidence="6 7">DSM 101688</strain>
    </source>
</reference>
<dbReference type="GO" id="GO:0020037">
    <property type="term" value="F:heme binding"/>
    <property type="evidence" value="ECO:0007669"/>
    <property type="project" value="InterPro"/>
</dbReference>
<feature type="domain" description="Cytochrome c" evidence="5">
    <location>
        <begin position="155"/>
        <end position="232"/>
    </location>
</feature>
<gene>
    <name evidence="6" type="ORF">EDD55_103146</name>
</gene>
<dbReference type="InterPro" id="IPR036909">
    <property type="entry name" value="Cyt_c-like_dom_sf"/>
</dbReference>
<evidence type="ECO:0000259" key="5">
    <source>
        <dbReference type="PROSITE" id="PS51007"/>
    </source>
</evidence>
<dbReference type="OrthoDB" id="9811281at2"/>
<dbReference type="GO" id="GO:0046872">
    <property type="term" value="F:metal ion binding"/>
    <property type="evidence" value="ECO:0007669"/>
    <property type="project" value="UniProtKB-KW"/>
</dbReference>
<evidence type="ECO:0000256" key="3">
    <source>
        <dbReference type="ARBA" id="ARBA00023004"/>
    </source>
</evidence>
<sequence length="235" mass="25690">MIKKYFYLLSLWIIAGFVGVLGAATLPGTATAKEVVSSIARGGMLYDNWYTVLKAGKPKENHPLWPTANTQEKGANTWRCASCHGWDLKGDNGMPGLTKLKDADPAKVIAVLKGKKHAMADEFSQQDLTDLANFITKGQFDVDKYIDRASGKAKGNKENGVIYYNTICAKCHGLDGKKPKDWDSVMGAITNESPWEALHKIMNGEPGEVMPALRAFGPQLSADILSYAQTLPNKR</sequence>
<dbReference type="Pfam" id="PF13442">
    <property type="entry name" value="Cytochrome_CBB3"/>
    <property type="match status" value="1"/>
</dbReference>
<dbReference type="InterPro" id="IPR009056">
    <property type="entry name" value="Cyt_c-like_dom"/>
</dbReference>
<dbReference type="EMBL" id="SLZW01000003">
    <property type="protein sequence ID" value="TCS63524.1"/>
    <property type="molecule type" value="Genomic_DNA"/>
</dbReference>
<accession>A0A4R3JCX8</accession>
<dbReference type="GO" id="GO:0009055">
    <property type="term" value="F:electron transfer activity"/>
    <property type="evidence" value="ECO:0007669"/>
    <property type="project" value="InterPro"/>
</dbReference>
<dbReference type="Gene3D" id="1.10.760.10">
    <property type="entry name" value="Cytochrome c-like domain"/>
    <property type="match status" value="2"/>
</dbReference>
<keyword evidence="3 4" id="KW-0408">Iron</keyword>
<keyword evidence="7" id="KW-1185">Reference proteome</keyword>
<dbReference type="PROSITE" id="PS51007">
    <property type="entry name" value="CYTC"/>
    <property type="match status" value="1"/>
</dbReference>
<dbReference type="RefSeq" id="WP_132938499.1">
    <property type="nucleotide sequence ID" value="NZ_CP119676.1"/>
</dbReference>
<evidence type="ECO:0000313" key="6">
    <source>
        <dbReference type="EMBL" id="TCS63524.1"/>
    </source>
</evidence>
<dbReference type="AlphaFoldDB" id="A0A4R3JCX8"/>
<dbReference type="Proteomes" id="UP000295304">
    <property type="component" value="Unassembled WGS sequence"/>
</dbReference>
<comment type="caution">
    <text evidence="6">The sequence shown here is derived from an EMBL/GenBank/DDBJ whole genome shotgun (WGS) entry which is preliminary data.</text>
</comment>
<evidence type="ECO:0000256" key="4">
    <source>
        <dbReference type="PROSITE-ProRule" id="PRU00433"/>
    </source>
</evidence>